<dbReference type="AlphaFoldDB" id="A0A846QPB4"/>
<sequence>MKSILRMIAATVLLTALAILASGRAFPIFAPGTPVDADLAIDGTIVPEQLAQAPQSAAVHLQPVNRIEVQIVSGI</sequence>
<keyword evidence="2" id="KW-1185">Reference proteome</keyword>
<reference evidence="1 2" key="1">
    <citation type="submission" date="2020-03" db="EMBL/GenBank/DDBJ databases">
        <title>Genomic Encyclopedia of Type Strains, Phase IV (KMG-IV): sequencing the most valuable type-strain genomes for metagenomic binning, comparative biology and taxonomic classification.</title>
        <authorList>
            <person name="Goeker M."/>
        </authorList>
    </citation>
    <scope>NUCLEOTIDE SEQUENCE [LARGE SCALE GENOMIC DNA]</scope>
    <source>
        <strain evidence="1 2">DSM 24233</strain>
    </source>
</reference>
<comment type="caution">
    <text evidence="1">The sequence shown here is derived from an EMBL/GenBank/DDBJ whole genome shotgun (WGS) entry which is preliminary data.</text>
</comment>
<evidence type="ECO:0000313" key="2">
    <source>
        <dbReference type="Proteomes" id="UP000580856"/>
    </source>
</evidence>
<evidence type="ECO:0000313" key="1">
    <source>
        <dbReference type="EMBL" id="NJB67255.1"/>
    </source>
</evidence>
<dbReference type="RefSeq" id="WP_167940324.1">
    <property type="nucleotide sequence ID" value="NZ_JAATJA010000001.1"/>
</dbReference>
<proteinExistence type="predicted"/>
<organism evidence="1 2">
    <name type="scientific">Desulfobaculum xiamenense</name>
    <dbReference type="NCBI Taxonomy" id="995050"/>
    <lineage>
        <taxon>Bacteria</taxon>
        <taxon>Pseudomonadati</taxon>
        <taxon>Thermodesulfobacteriota</taxon>
        <taxon>Desulfovibrionia</taxon>
        <taxon>Desulfovibrionales</taxon>
        <taxon>Desulfovibrionaceae</taxon>
        <taxon>Desulfobaculum</taxon>
    </lineage>
</organism>
<gene>
    <name evidence="1" type="ORF">GGQ74_000895</name>
</gene>
<dbReference type="EMBL" id="JAATJA010000001">
    <property type="protein sequence ID" value="NJB67255.1"/>
    <property type="molecule type" value="Genomic_DNA"/>
</dbReference>
<dbReference type="Proteomes" id="UP000580856">
    <property type="component" value="Unassembled WGS sequence"/>
</dbReference>
<protein>
    <submittedName>
        <fullName evidence="1">Uncharacterized protein</fullName>
    </submittedName>
</protein>
<accession>A0A846QPB4</accession>
<name>A0A846QPB4_9BACT</name>